<comment type="caution">
    <text evidence="5">The sequence shown here is derived from an EMBL/GenBank/DDBJ whole genome shotgun (WGS) entry which is preliminary data.</text>
</comment>
<reference evidence="5 6" key="1">
    <citation type="submission" date="2015-07" db="EMBL/GenBank/DDBJ databases">
        <title>Genome sequence of Levilinea saccharolytica DSM 16555.</title>
        <authorList>
            <person name="Hemp J."/>
            <person name="Ward L.M."/>
            <person name="Pace L.A."/>
            <person name="Fischer W.W."/>
        </authorList>
    </citation>
    <scope>NUCLEOTIDE SEQUENCE [LARGE SCALE GENOMIC DNA]</scope>
    <source>
        <strain evidence="5 6">KIBI-1</strain>
    </source>
</reference>
<organism evidence="5 6">
    <name type="scientific">Levilinea saccharolytica</name>
    <dbReference type="NCBI Taxonomy" id="229921"/>
    <lineage>
        <taxon>Bacteria</taxon>
        <taxon>Bacillati</taxon>
        <taxon>Chloroflexota</taxon>
        <taxon>Anaerolineae</taxon>
        <taxon>Anaerolineales</taxon>
        <taxon>Anaerolineaceae</taxon>
        <taxon>Levilinea</taxon>
    </lineage>
</organism>
<dbReference type="PANTHER" id="PTHR43132:SF6">
    <property type="entry name" value="HTH-TYPE TRANSCRIPTIONAL REPRESSOR CZRA"/>
    <property type="match status" value="1"/>
</dbReference>
<dbReference type="RefSeq" id="WP_062417105.1">
    <property type="nucleotide sequence ID" value="NZ_DF967974.1"/>
</dbReference>
<evidence type="ECO:0000256" key="2">
    <source>
        <dbReference type="ARBA" id="ARBA00023125"/>
    </source>
</evidence>
<sequence>MKPTIARCEENVIHEEEVQAAQATLISGLEATYLSAVFQALSDPTRLRLISALSGGELCVCDLAAVLGMTQSAVSHQLRLLRNLQVVRHRKAGRIVYYALEDEHVRLLFQMGLEHIRHPKGDEAAGGAA</sequence>
<dbReference type="InterPro" id="IPR011991">
    <property type="entry name" value="ArsR-like_HTH"/>
</dbReference>
<protein>
    <submittedName>
        <fullName evidence="5">ArsR family transcriptional regulator</fullName>
    </submittedName>
</protein>
<keyword evidence="6" id="KW-1185">Reference proteome</keyword>
<dbReference type="SUPFAM" id="SSF46785">
    <property type="entry name" value="Winged helix' DNA-binding domain"/>
    <property type="match status" value="1"/>
</dbReference>
<dbReference type="InterPro" id="IPR036388">
    <property type="entry name" value="WH-like_DNA-bd_sf"/>
</dbReference>
<keyword evidence="1" id="KW-0805">Transcription regulation</keyword>
<evidence type="ECO:0000256" key="3">
    <source>
        <dbReference type="ARBA" id="ARBA00023163"/>
    </source>
</evidence>
<dbReference type="InterPro" id="IPR051011">
    <property type="entry name" value="Metal_resp_trans_reg"/>
</dbReference>
<accession>A0A0P6X8A9</accession>
<dbReference type="CDD" id="cd00090">
    <property type="entry name" value="HTH_ARSR"/>
    <property type="match status" value="1"/>
</dbReference>
<feature type="domain" description="HTH arsR-type" evidence="4">
    <location>
        <begin position="26"/>
        <end position="120"/>
    </location>
</feature>
<name>A0A0P6X8A9_9CHLR</name>
<keyword evidence="3" id="KW-0804">Transcription</keyword>
<dbReference type="GO" id="GO:0003677">
    <property type="term" value="F:DNA binding"/>
    <property type="evidence" value="ECO:0007669"/>
    <property type="project" value="UniProtKB-KW"/>
</dbReference>
<dbReference type="Proteomes" id="UP000050501">
    <property type="component" value="Unassembled WGS sequence"/>
</dbReference>
<evidence type="ECO:0000313" key="6">
    <source>
        <dbReference type="Proteomes" id="UP000050501"/>
    </source>
</evidence>
<dbReference type="PROSITE" id="PS00846">
    <property type="entry name" value="HTH_ARSR_1"/>
    <property type="match status" value="1"/>
</dbReference>
<gene>
    <name evidence="5" type="ORF">ADN01_17685</name>
</gene>
<evidence type="ECO:0000256" key="1">
    <source>
        <dbReference type="ARBA" id="ARBA00023015"/>
    </source>
</evidence>
<dbReference type="NCBIfam" id="NF033788">
    <property type="entry name" value="HTH_metalloreg"/>
    <property type="match status" value="1"/>
</dbReference>
<keyword evidence="2" id="KW-0238">DNA-binding</keyword>
<dbReference type="Pfam" id="PF01022">
    <property type="entry name" value="HTH_5"/>
    <property type="match status" value="1"/>
</dbReference>
<dbReference type="OrthoDB" id="9794330at2"/>
<dbReference type="InterPro" id="IPR036390">
    <property type="entry name" value="WH_DNA-bd_sf"/>
</dbReference>
<dbReference type="Gene3D" id="1.10.10.10">
    <property type="entry name" value="Winged helix-like DNA-binding domain superfamily/Winged helix DNA-binding domain"/>
    <property type="match status" value="1"/>
</dbReference>
<dbReference type="InterPro" id="IPR001845">
    <property type="entry name" value="HTH_ArsR_DNA-bd_dom"/>
</dbReference>
<dbReference type="EMBL" id="LGCM01000065">
    <property type="protein sequence ID" value="KPL75664.1"/>
    <property type="molecule type" value="Genomic_DNA"/>
</dbReference>
<dbReference type="STRING" id="229921.ADN01_17685"/>
<dbReference type="AlphaFoldDB" id="A0A0P6X8A9"/>
<dbReference type="SMART" id="SM00418">
    <property type="entry name" value="HTH_ARSR"/>
    <property type="match status" value="1"/>
</dbReference>
<proteinExistence type="predicted"/>
<dbReference type="PROSITE" id="PS50987">
    <property type="entry name" value="HTH_ARSR_2"/>
    <property type="match status" value="1"/>
</dbReference>
<dbReference type="InterPro" id="IPR018334">
    <property type="entry name" value="ArsR_HTH"/>
</dbReference>
<evidence type="ECO:0000313" key="5">
    <source>
        <dbReference type="EMBL" id="KPL75664.1"/>
    </source>
</evidence>
<dbReference type="PANTHER" id="PTHR43132">
    <property type="entry name" value="ARSENICAL RESISTANCE OPERON REPRESSOR ARSR-RELATED"/>
    <property type="match status" value="1"/>
</dbReference>
<dbReference type="GO" id="GO:0003700">
    <property type="term" value="F:DNA-binding transcription factor activity"/>
    <property type="evidence" value="ECO:0007669"/>
    <property type="project" value="InterPro"/>
</dbReference>
<evidence type="ECO:0000259" key="4">
    <source>
        <dbReference type="PROSITE" id="PS50987"/>
    </source>
</evidence>
<dbReference type="PRINTS" id="PR00778">
    <property type="entry name" value="HTHARSR"/>
</dbReference>